<feature type="non-terminal residue" evidence="1">
    <location>
        <position position="1"/>
    </location>
</feature>
<gene>
    <name evidence="1" type="ORF">EUGRSUZ_J02725</name>
</gene>
<name>A0A059AJB7_EUCGR</name>
<evidence type="ECO:0000313" key="1">
    <source>
        <dbReference type="EMBL" id="KCW53475.1"/>
    </source>
</evidence>
<organism evidence="1">
    <name type="scientific">Eucalyptus grandis</name>
    <name type="common">Flooded gum</name>
    <dbReference type="NCBI Taxonomy" id="71139"/>
    <lineage>
        <taxon>Eukaryota</taxon>
        <taxon>Viridiplantae</taxon>
        <taxon>Streptophyta</taxon>
        <taxon>Embryophyta</taxon>
        <taxon>Tracheophyta</taxon>
        <taxon>Spermatophyta</taxon>
        <taxon>Magnoliopsida</taxon>
        <taxon>eudicotyledons</taxon>
        <taxon>Gunneridae</taxon>
        <taxon>Pentapetalae</taxon>
        <taxon>rosids</taxon>
        <taxon>malvids</taxon>
        <taxon>Myrtales</taxon>
        <taxon>Myrtaceae</taxon>
        <taxon>Myrtoideae</taxon>
        <taxon>Eucalypteae</taxon>
        <taxon>Eucalyptus</taxon>
    </lineage>
</organism>
<protein>
    <submittedName>
        <fullName evidence="1">Uncharacterized protein</fullName>
    </submittedName>
</protein>
<dbReference type="AlphaFoldDB" id="A0A059AJB7"/>
<dbReference type="InterPro" id="IPR052147">
    <property type="entry name" value="PP2-like/Lectin"/>
</dbReference>
<dbReference type="GO" id="GO:0030246">
    <property type="term" value="F:carbohydrate binding"/>
    <property type="evidence" value="ECO:0007669"/>
    <property type="project" value="InterPro"/>
</dbReference>
<reference evidence="1" key="1">
    <citation type="submission" date="2013-07" db="EMBL/GenBank/DDBJ databases">
        <title>The genome of Eucalyptus grandis.</title>
        <authorList>
            <person name="Schmutz J."/>
            <person name="Hayes R."/>
            <person name="Myburg A."/>
            <person name="Tuskan G."/>
            <person name="Grattapaglia D."/>
            <person name="Rokhsar D.S."/>
        </authorList>
    </citation>
    <scope>NUCLEOTIDE SEQUENCE</scope>
    <source>
        <tissue evidence="1">Leaf extractions</tissue>
    </source>
</reference>
<dbReference type="Pfam" id="PF14299">
    <property type="entry name" value="PP2"/>
    <property type="match status" value="1"/>
</dbReference>
<dbReference type="InParanoid" id="A0A059AJB7"/>
<feature type="non-terminal residue" evidence="1">
    <location>
        <position position="120"/>
    </location>
</feature>
<dbReference type="PANTHER" id="PTHR48478">
    <property type="entry name" value="LECTIN-LIKE"/>
    <property type="match status" value="1"/>
</dbReference>
<dbReference type="STRING" id="71139.A0A059AJB7"/>
<sequence length="120" mass="13973">KLHKNCFLLFPEACDIAGGDEKSCWDWTNVKEKCFNGDVWIDVPESKELSWLLIQGRFKTRTLSPYTMYEVAFVVKLNRTDSEWPSELKLELHLPDGTKQTDTGKLRLEPQKEWINLRAG</sequence>
<dbReference type="Gramene" id="KCW53475">
    <property type="protein sequence ID" value="KCW53475"/>
    <property type="gene ID" value="EUGRSUZ_J02725"/>
</dbReference>
<dbReference type="PANTHER" id="PTHR48478:SF1">
    <property type="entry name" value="LECTIN-LIKE"/>
    <property type="match status" value="1"/>
</dbReference>
<proteinExistence type="predicted"/>
<accession>A0A059AJB7</accession>
<dbReference type="EMBL" id="KK198762">
    <property type="protein sequence ID" value="KCW53475.1"/>
    <property type="molecule type" value="Genomic_DNA"/>
</dbReference>
<dbReference type="InterPro" id="IPR025886">
    <property type="entry name" value="PP2-like"/>
</dbReference>